<dbReference type="OrthoDB" id="3231855at2759"/>
<dbReference type="PROSITE" id="PS50828">
    <property type="entry name" value="SMR"/>
    <property type="match status" value="1"/>
</dbReference>
<dbReference type="InterPro" id="IPR036063">
    <property type="entry name" value="Smr_dom_sf"/>
</dbReference>
<feature type="domain" description="Smr" evidence="2">
    <location>
        <begin position="282"/>
        <end position="399"/>
    </location>
</feature>
<dbReference type="PANTHER" id="PTHR47812:SF2">
    <property type="entry name" value="SMR (SMALL MUTS RELATED) DOMAIN-CONTAINING PROTEIN"/>
    <property type="match status" value="1"/>
</dbReference>
<proteinExistence type="predicted"/>
<protein>
    <recommendedName>
        <fullName evidence="2">Smr domain-containing protein</fullName>
    </recommendedName>
</protein>
<evidence type="ECO:0000259" key="2">
    <source>
        <dbReference type="PROSITE" id="PS50828"/>
    </source>
</evidence>
<sequence length="403" mass="45769">MRFAVVTEDEEEEEAEKLKKKKKKQRERRRRRRFECYMAERCRTTGDGSRIVAVKYQNMWKPRRPSSSSSSSSSSDRGWAAFDLKHRQKQGLLPPNDNNDPFPPISLSPSPLVLSRPPRPLSSLVHCDSSSVINNAANTALPVTVAHNNHHLQDSMDSFTTAHDHIHKANAISWSDYPTDDGTKSKPINIMGSIKSVPIEPEWEDDDHDIYLTHRKHALQTMRSASQHSRAATNAFLRGDHFSAKQHSLRAQEEWLAAQKLNAEAAKEILSIRNSKNDLWKLDLHGLHAAEAIQVLREHLQQIETKVWSHRSLSPKRGQIESRMGRSSSIESFSRMEPEKLDRQQASSRQRPTSLQVITGVGNHSRGQAALPTAVRGFLTGNGYRFEEFKPGVITVRPKYRCK</sequence>
<accession>A0A8K0H282</accession>
<organism evidence="3 4">
    <name type="scientific">Rhamnella rubrinervis</name>
    <dbReference type="NCBI Taxonomy" id="2594499"/>
    <lineage>
        <taxon>Eukaryota</taxon>
        <taxon>Viridiplantae</taxon>
        <taxon>Streptophyta</taxon>
        <taxon>Embryophyta</taxon>
        <taxon>Tracheophyta</taxon>
        <taxon>Spermatophyta</taxon>
        <taxon>Magnoliopsida</taxon>
        <taxon>eudicotyledons</taxon>
        <taxon>Gunneridae</taxon>
        <taxon>Pentapetalae</taxon>
        <taxon>rosids</taxon>
        <taxon>fabids</taxon>
        <taxon>Rosales</taxon>
        <taxon>Rhamnaceae</taxon>
        <taxon>rhamnoid group</taxon>
        <taxon>Rhamneae</taxon>
        <taxon>Rhamnella</taxon>
    </lineage>
</organism>
<evidence type="ECO:0000256" key="1">
    <source>
        <dbReference type="SAM" id="MobiDB-lite"/>
    </source>
</evidence>
<comment type="caution">
    <text evidence="3">The sequence shown here is derived from an EMBL/GenBank/DDBJ whole genome shotgun (WGS) entry which is preliminary data.</text>
</comment>
<dbReference type="EMBL" id="VOIH02000006">
    <property type="protein sequence ID" value="KAF3444193.1"/>
    <property type="molecule type" value="Genomic_DNA"/>
</dbReference>
<dbReference type="Gene3D" id="3.30.1370.110">
    <property type="match status" value="1"/>
</dbReference>
<gene>
    <name evidence="3" type="ORF">FNV43_RR13883</name>
</gene>
<dbReference type="SUPFAM" id="SSF160443">
    <property type="entry name" value="SMR domain-like"/>
    <property type="match status" value="1"/>
</dbReference>
<dbReference type="PANTHER" id="PTHR47812">
    <property type="entry name" value="SMR (SMALL MUTS RELATED) DOMAIN-CONTAINING PROTEIN"/>
    <property type="match status" value="1"/>
</dbReference>
<keyword evidence="4" id="KW-1185">Reference proteome</keyword>
<feature type="compositionally biased region" description="Basic and acidic residues" evidence="1">
    <location>
        <begin position="334"/>
        <end position="343"/>
    </location>
</feature>
<feature type="compositionally biased region" description="Basic residues" evidence="1">
    <location>
        <begin position="18"/>
        <end position="33"/>
    </location>
</feature>
<dbReference type="InterPro" id="IPR013899">
    <property type="entry name" value="DUF1771"/>
</dbReference>
<dbReference type="Pfam" id="PF08590">
    <property type="entry name" value="DUF1771"/>
    <property type="match status" value="1"/>
</dbReference>
<feature type="region of interest" description="Disordered" evidence="1">
    <location>
        <begin position="311"/>
        <end position="353"/>
    </location>
</feature>
<dbReference type="Proteomes" id="UP000796880">
    <property type="component" value="Unassembled WGS sequence"/>
</dbReference>
<name>A0A8K0H282_9ROSA</name>
<feature type="region of interest" description="Disordered" evidence="1">
    <location>
        <begin position="1"/>
        <end position="35"/>
    </location>
</feature>
<evidence type="ECO:0000313" key="3">
    <source>
        <dbReference type="EMBL" id="KAF3444193.1"/>
    </source>
</evidence>
<dbReference type="InterPro" id="IPR002625">
    <property type="entry name" value="Smr_dom"/>
</dbReference>
<reference evidence="3" key="1">
    <citation type="submission" date="2020-03" db="EMBL/GenBank/DDBJ databases">
        <title>A high-quality chromosome-level genome assembly of a woody plant with both climbing and erect habits, Rhamnella rubrinervis.</title>
        <authorList>
            <person name="Lu Z."/>
            <person name="Yang Y."/>
            <person name="Zhu X."/>
            <person name="Sun Y."/>
        </authorList>
    </citation>
    <scope>NUCLEOTIDE SEQUENCE</scope>
    <source>
        <strain evidence="3">BYM</strain>
        <tissue evidence="3">Leaf</tissue>
    </source>
</reference>
<dbReference type="SMART" id="SM01162">
    <property type="entry name" value="DUF1771"/>
    <property type="match status" value="1"/>
</dbReference>
<evidence type="ECO:0000313" key="4">
    <source>
        <dbReference type="Proteomes" id="UP000796880"/>
    </source>
</evidence>
<dbReference type="SMART" id="SM00463">
    <property type="entry name" value="SMR"/>
    <property type="match status" value="1"/>
</dbReference>
<dbReference type="AlphaFoldDB" id="A0A8K0H282"/>
<feature type="compositionally biased region" description="Polar residues" evidence="1">
    <location>
        <begin position="344"/>
        <end position="353"/>
    </location>
</feature>